<organism evidence="1 2">
    <name type="scientific">Candidatus Protochlamydia naegleriophila</name>
    <dbReference type="NCBI Taxonomy" id="389348"/>
    <lineage>
        <taxon>Bacteria</taxon>
        <taxon>Pseudomonadati</taxon>
        <taxon>Chlamydiota</taxon>
        <taxon>Chlamydiia</taxon>
        <taxon>Parachlamydiales</taxon>
        <taxon>Parachlamydiaceae</taxon>
        <taxon>Candidatus Protochlamydia</taxon>
    </lineage>
</organism>
<sequence>MLHVTVTQSLKSRQNLVENLFLCIFMEDFYAQNSYSESKRGLWENYG</sequence>
<dbReference type="InParanoid" id="A0A0U5JHV7"/>
<dbReference type="EMBL" id="LN879503">
    <property type="protein sequence ID" value="CUI18194.1"/>
    <property type="molecule type" value="Genomic_DNA"/>
</dbReference>
<keyword evidence="2" id="KW-1185">Reference proteome</keyword>
<evidence type="ECO:0000313" key="2">
    <source>
        <dbReference type="Proteomes" id="UP000069902"/>
    </source>
</evidence>
<dbReference type="Proteomes" id="UP000069902">
    <property type="component" value="Plasmid pPNK"/>
</dbReference>
<evidence type="ECO:0000313" key="1">
    <source>
        <dbReference type="EMBL" id="CUI18194.1"/>
    </source>
</evidence>
<accession>A0A0U5JHV7</accession>
<geneLocation type="plasmid" evidence="2">
    <name>pPNK</name>
</geneLocation>
<dbReference type="KEGG" id="pnl:PNK_p0142"/>
<dbReference type="AlphaFoldDB" id="A0A0U5JHV7"/>
<gene>
    <name evidence="1" type="ORF">PNK_p0142</name>
</gene>
<name>A0A0U5JHV7_9BACT</name>
<protein>
    <submittedName>
        <fullName evidence="1">Uncharacterized protein</fullName>
    </submittedName>
</protein>
<reference evidence="2" key="1">
    <citation type="submission" date="2015-09" db="EMBL/GenBank/DDBJ databases">
        <authorList>
            <person name="Bertelli C."/>
        </authorList>
    </citation>
    <scope>NUCLEOTIDE SEQUENCE [LARGE SCALE GENOMIC DNA]</scope>
    <source>
        <strain evidence="2">KNic</strain>
        <plasmid evidence="2">pPNK</plasmid>
    </source>
</reference>
<proteinExistence type="predicted"/>